<dbReference type="InterPro" id="IPR010982">
    <property type="entry name" value="Lambda_DNA-bd_dom_sf"/>
</dbReference>
<dbReference type="KEGG" id="anf:AQPE_2816"/>
<evidence type="ECO:0000313" key="2">
    <source>
        <dbReference type="EMBL" id="BBE18653.1"/>
    </source>
</evidence>
<evidence type="ECO:0000313" key="3">
    <source>
        <dbReference type="Proteomes" id="UP001193389"/>
    </source>
</evidence>
<protein>
    <submittedName>
        <fullName evidence="2">Helix-turn-helix motif</fullName>
    </submittedName>
</protein>
<dbReference type="GO" id="GO:0003677">
    <property type="term" value="F:DNA binding"/>
    <property type="evidence" value="ECO:0007669"/>
    <property type="project" value="InterPro"/>
</dbReference>
<dbReference type="InterPro" id="IPR001387">
    <property type="entry name" value="Cro/C1-type_HTH"/>
</dbReference>
<evidence type="ECO:0000259" key="1">
    <source>
        <dbReference type="PROSITE" id="PS50943"/>
    </source>
</evidence>
<dbReference type="AlphaFoldDB" id="A0A5K7SAP3"/>
<accession>A0A5K7SAP3</accession>
<dbReference type="PROSITE" id="PS50943">
    <property type="entry name" value="HTH_CROC1"/>
    <property type="match status" value="1"/>
</dbReference>
<name>A0A5K7SAP3_9BACT</name>
<proteinExistence type="predicted"/>
<dbReference type="Pfam" id="PF01381">
    <property type="entry name" value="HTH_3"/>
    <property type="match status" value="1"/>
</dbReference>
<organism evidence="2 3">
    <name type="scientific">Aquipluma nitroreducens</name>
    <dbReference type="NCBI Taxonomy" id="2010828"/>
    <lineage>
        <taxon>Bacteria</taxon>
        <taxon>Pseudomonadati</taxon>
        <taxon>Bacteroidota</taxon>
        <taxon>Bacteroidia</taxon>
        <taxon>Marinilabiliales</taxon>
        <taxon>Prolixibacteraceae</taxon>
        <taxon>Aquipluma</taxon>
    </lineage>
</organism>
<dbReference type="RefSeq" id="WP_318346969.1">
    <property type="nucleotide sequence ID" value="NZ_AP018694.1"/>
</dbReference>
<dbReference type="CDD" id="cd00093">
    <property type="entry name" value="HTH_XRE"/>
    <property type="match status" value="1"/>
</dbReference>
<dbReference type="SMART" id="SM00530">
    <property type="entry name" value="HTH_XRE"/>
    <property type="match status" value="1"/>
</dbReference>
<keyword evidence="3" id="KW-1185">Reference proteome</keyword>
<feature type="domain" description="HTH cro/C1-type" evidence="1">
    <location>
        <begin position="44"/>
        <end position="98"/>
    </location>
</feature>
<sequence length="148" mass="17137">MNERLKNLITKEPSAWLEKAKWNQENRDWLEKSAKIAIKILREIRAQKEKNGMSQKKLAEILFVSPQYINKIVKGQENFSLETICKIEKVLGISLIEIPLFQVSQEFDVDLQYTGSGLSRNKAQKIASHVGDYSVYASFEYQELDKRA</sequence>
<dbReference type="Proteomes" id="UP001193389">
    <property type="component" value="Chromosome"/>
</dbReference>
<dbReference type="EMBL" id="AP018694">
    <property type="protein sequence ID" value="BBE18653.1"/>
    <property type="molecule type" value="Genomic_DNA"/>
</dbReference>
<reference evidence="2" key="1">
    <citation type="journal article" date="2020" name="Int. J. Syst. Evol. Microbiol.">
        <title>Aquipluma nitroreducens gen. nov. sp. nov., a novel facultatively anaerobic bacterium isolated from a freshwater lake.</title>
        <authorList>
            <person name="Watanabe M."/>
            <person name="Kojima H."/>
            <person name="Fukui M."/>
        </authorList>
    </citation>
    <scope>NUCLEOTIDE SEQUENCE</scope>
    <source>
        <strain evidence="2">MeG22</strain>
    </source>
</reference>
<dbReference type="Gene3D" id="1.10.260.40">
    <property type="entry name" value="lambda repressor-like DNA-binding domains"/>
    <property type="match status" value="1"/>
</dbReference>
<gene>
    <name evidence="2" type="ORF">AQPE_2816</name>
</gene>
<dbReference type="SUPFAM" id="SSF47413">
    <property type="entry name" value="lambda repressor-like DNA-binding domains"/>
    <property type="match status" value="1"/>
</dbReference>